<dbReference type="EMBL" id="JAGTAR010000006">
    <property type="protein sequence ID" value="MBR8535016.1"/>
    <property type="molecule type" value="Genomic_DNA"/>
</dbReference>
<keyword evidence="2" id="KW-1185">Reference proteome</keyword>
<comment type="caution">
    <text evidence="1">The sequence shown here is derived from an EMBL/GenBank/DDBJ whole genome shotgun (WGS) entry which is preliminary data.</text>
</comment>
<protein>
    <submittedName>
        <fullName evidence="1">DUF2116 family Zn-ribbon domain-containing protein</fullName>
    </submittedName>
</protein>
<reference evidence="1" key="2">
    <citation type="submission" date="2021-04" db="EMBL/GenBank/DDBJ databases">
        <authorList>
            <person name="Zhang T."/>
            <person name="Zhang Y."/>
            <person name="Lu D."/>
            <person name="Zuo D."/>
            <person name="Du Z."/>
        </authorList>
    </citation>
    <scope>NUCLEOTIDE SEQUENCE</scope>
    <source>
        <strain evidence="1">JR1</strain>
    </source>
</reference>
<evidence type="ECO:0000313" key="2">
    <source>
        <dbReference type="Proteomes" id="UP000679220"/>
    </source>
</evidence>
<dbReference type="Proteomes" id="UP000679220">
    <property type="component" value="Unassembled WGS sequence"/>
</dbReference>
<evidence type="ECO:0000313" key="1">
    <source>
        <dbReference type="EMBL" id="MBR8535016.1"/>
    </source>
</evidence>
<dbReference type="AlphaFoldDB" id="A0A941F1G8"/>
<reference evidence="1" key="1">
    <citation type="journal article" date="2018" name="Int. J. Syst. Evol. Microbiol.">
        <title>Carboxylicivirga sediminis sp. nov., isolated from coastal sediment.</title>
        <authorList>
            <person name="Wang F.Q."/>
            <person name="Ren L.H."/>
            <person name="Zou R.J."/>
            <person name="Sun Y.Z."/>
            <person name="Liu X.J."/>
            <person name="Jiang F."/>
            <person name="Liu L.J."/>
        </authorList>
    </citation>
    <scope>NUCLEOTIDE SEQUENCE</scope>
    <source>
        <strain evidence="1">JR1</strain>
    </source>
</reference>
<organism evidence="1 2">
    <name type="scientific">Carboxylicivirga sediminis</name>
    <dbReference type="NCBI Taxonomy" id="2006564"/>
    <lineage>
        <taxon>Bacteria</taxon>
        <taxon>Pseudomonadati</taxon>
        <taxon>Bacteroidota</taxon>
        <taxon>Bacteroidia</taxon>
        <taxon>Marinilabiliales</taxon>
        <taxon>Marinilabiliaceae</taxon>
        <taxon>Carboxylicivirga</taxon>
    </lineage>
</organism>
<proteinExistence type="predicted"/>
<accession>A0A941F1G8</accession>
<sequence>MSEKRLCPVCNDPIIGRVDKKFCSDQCRNSFNNRRYSTENALVQKVNRTLKKNYSILQAFNQLGKTKIKRTKLLQEGFDFNYFTGTYTTQKGATYHLCYDQGYLPLSDELYLLIHWEG</sequence>
<name>A0A941F1G8_9BACT</name>
<gene>
    <name evidence="1" type="ORF">KDU71_05550</name>
</gene>
<dbReference type="RefSeq" id="WP_212188923.1">
    <property type="nucleotide sequence ID" value="NZ_JAGTAR010000006.1"/>
</dbReference>